<evidence type="ECO:0000313" key="3">
    <source>
        <dbReference type="Proteomes" id="UP000616885"/>
    </source>
</evidence>
<dbReference type="EMBL" id="JADCTT010000013">
    <property type="protein sequence ID" value="KAF9745232.1"/>
    <property type="molecule type" value="Genomic_DNA"/>
</dbReference>
<accession>A0A8H7K518</accession>
<feature type="compositionally biased region" description="Basic and acidic residues" evidence="1">
    <location>
        <begin position="227"/>
        <end position="237"/>
    </location>
</feature>
<comment type="caution">
    <text evidence="2">The sequence shown here is derived from an EMBL/GenBank/DDBJ whole genome shotgun (WGS) entry which is preliminary data.</text>
</comment>
<organism evidence="2 3">
    <name type="scientific">Bionectria ochroleuca</name>
    <name type="common">Gliocladium roseum</name>
    <dbReference type="NCBI Taxonomy" id="29856"/>
    <lineage>
        <taxon>Eukaryota</taxon>
        <taxon>Fungi</taxon>
        <taxon>Dikarya</taxon>
        <taxon>Ascomycota</taxon>
        <taxon>Pezizomycotina</taxon>
        <taxon>Sordariomycetes</taxon>
        <taxon>Hypocreomycetidae</taxon>
        <taxon>Hypocreales</taxon>
        <taxon>Bionectriaceae</taxon>
        <taxon>Clonostachys</taxon>
    </lineage>
</organism>
<feature type="compositionally biased region" description="Basic residues" evidence="1">
    <location>
        <begin position="758"/>
        <end position="774"/>
    </location>
</feature>
<evidence type="ECO:0000313" key="2">
    <source>
        <dbReference type="EMBL" id="KAF9745232.1"/>
    </source>
</evidence>
<reference evidence="2" key="1">
    <citation type="submission" date="2020-10" db="EMBL/GenBank/DDBJ databases">
        <title>High-Quality Genome Resource of Clonostachys rosea strain S41 by Oxford Nanopore Long-Read Sequencing.</title>
        <authorList>
            <person name="Wang H."/>
        </authorList>
    </citation>
    <scope>NUCLEOTIDE SEQUENCE</scope>
    <source>
        <strain evidence="2">S41</strain>
    </source>
</reference>
<feature type="region of interest" description="Disordered" evidence="1">
    <location>
        <begin position="753"/>
        <end position="774"/>
    </location>
</feature>
<protein>
    <recommendedName>
        <fullName evidence="4">FluG domain-containing protein</fullName>
    </recommendedName>
</protein>
<proteinExistence type="predicted"/>
<dbReference type="PANTHER" id="PTHR37535:SF3">
    <property type="entry name" value="FLUG DOMAIN-CONTAINING PROTEIN"/>
    <property type="match status" value="1"/>
</dbReference>
<name>A0A8H7K518_BIOOC</name>
<evidence type="ECO:0000256" key="1">
    <source>
        <dbReference type="SAM" id="MobiDB-lite"/>
    </source>
</evidence>
<dbReference type="AlphaFoldDB" id="A0A8H7K518"/>
<dbReference type="Proteomes" id="UP000616885">
    <property type="component" value="Unassembled WGS sequence"/>
</dbReference>
<feature type="region of interest" description="Disordered" evidence="1">
    <location>
        <begin position="227"/>
        <end position="273"/>
    </location>
</feature>
<gene>
    <name evidence="2" type="ORF">IM811_004854</name>
</gene>
<dbReference type="InterPro" id="IPR021842">
    <property type="entry name" value="DUF3435"/>
</dbReference>
<sequence length="774" mass="90099">MSHVINPSRTRLATTTASLIQESHAAFLQGFAAREAENRAAKQKPTLSVEQHAAHRAQLSNVRFIKPTYSHGTEINVSGIFRKWKRYCEDLKVGDWEVTIKNLKRQTTQDFFLYICENSKIKSWGTGEEYIRQFQQLYTTITGQYMDRNDAKEVYKYYRHVLIPRFGHRPPNIDGKPVLNVDNLLVILTFNIAYDTSIFPGERHRIQLTYCYQLLCYTGARPAELVDGERKTPKDGSVEQLFGRKVVETPPSTDNDEKHEQHKQQESAPDKDSQLLESLLSQETCGTLSQDVASAMAIKFIHHKGADNKPRPTIFYFSPTRKLIFCAVSTILSLALHDKAFDSASLVDATSIFDKEPPRFQQSTPLRWKKSMLKIPVFRRYRGSTLSGIEAMLYSKLNDDMGQQSLDSGHEKRWTPRFARRGASNAANGDAPDAVRDQMMRHDPQFATFHHPYLNEIANFDIQNAFLEEEKESQLFRLFAHVSLTRDPRATADMVPDEVWANLAPDPEILELEEQRARLKQGHYRIEGHPDEERIRQLTNEIRTKRAQRDRQVVKEYREHYFYNRPTWDIERQARGEEEEEYVEPTINVSIPERAKLAEILCYQPDNLTEDDLVQRRIEVIDLMVSLCDKRETVKRDRIQHRVKACPPVKNEPPQSNTEPSPDPFPLLMHGAQCPDCIGDERLSLAERFFTYCRPTVMNDHFDREHLIRREQAEQYGEKIRCEHPKCRNLKLEHLDAFRCHVLKVHGVKLRSSEQIKQRRQRKSRQRQMVRGKC</sequence>
<dbReference type="PANTHER" id="PTHR37535">
    <property type="entry name" value="FLUG DOMAIN PROTEIN"/>
    <property type="match status" value="1"/>
</dbReference>
<feature type="compositionally biased region" description="Basic and acidic residues" evidence="1">
    <location>
        <begin position="255"/>
        <end position="273"/>
    </location>
</feature>
<dbReference type="Pfam" id="PF11917">
    <property type="entry name" value="DUF3435"/>
    <property type="match status" value="1"/>
</dbReference>
<evidence type="ECO:0008006" key="4">
    <source>
        <dbReference type="Google" id="ProtNLM"/>
    </source>
</evidence>